<dbReference type="AlphaFoldDB" id="A0A263CUZ8"/>
<dbReference type="SUPFAM" id="SSF48371">
    <property type="entry name" value="ARM repeat"/>
    <property type="match status" value="1"/>
</dbReference>
<dbReference type="InParanoid" id="A0A263CUZ8"/>
<sequence>MTRTERVTDVQRGTDGLEEVLRAIWNSGHGTAVAMCRQLVSADDPGLDDALMRFQAAGYLRPRVRQLACRLLVQRDPHRDPAPLLHTPLRPSDEHGSLFRRTARPLVVEYAYGYSRLHALEPLRRYPEILAGGGLDARLNAAVGLGDTGDLAALDTLAGALADRHPAVRSAAADAVRRLRHAGRTAVRAHPVCDGLAGLLRDRKRGPRIAAARALGALGLTAPLRDLGLGDRVEPARVLAGNIPSLEPTWPGDDTI</sequence>
<comment type="caution">
    <text evidence="1">The sequence shown here is derived from an EMBL/GenBank/DDBJ whole genome shotgun (WGS) entry which is preliminary data.</text>
</comment>
<protein>
    <recommendedName>
        <fullName evidence="3">HEAT repeat domain-containing protein</fullName>
    </recommendedName>
</protein>
<dbReference type="OrthoDB" id="3695533at2"/>
<evidence type="ECO:0008006" key="3">
    <source>
        <dbReference type="Google" id="ProtNLM"/>
    </source>
</evidence>
<dbReference type="InterPro" id="IPR016024">
    <property type="entry name" value="ARM-type_fold"/>
</dbReference>
<proteinExistence type="predicted"/>
<reference evidence="1 2" key="1">
    <citation type="submission" date="2017-07" db="EMBL/GenBank/DDBJ databases">
        <title>Amycolatopsis antarcticus sp. nov., isolated from the surface of an Antarcticus brown macroalga.</title>
        <authorList>
            <person name="Wang J."/>
            <person name="Leiva S."/>
            <person name="Huang J."/>
            <person name="Huang Y."/>
        </authorList>
    </citation>
    <scope>NUCLEOTIDE SEQUENCE [LARGE SCALE GENOMIC DNA]</scope>
    <source>
        <strain evidence="1 2">AU-G6</strain>
    </source>
</reference>
<dbReference type="RefSeq" id="WP_094866260.1">
    <property type="nucleotide sequence ID" value="NZ_NKYE01000029.1"/>
</dbReference>
<dbReference type="EMBL" id="NKYE01000029">
    <property type="protein sequence ID" value="OZM69952.1"/>
    <property type="molecule type" value="Genomic_DNA"/>
</dbReference>
<organism evidence="1 2">
    <name type="scientific">Amycolatopsis antarctica</name>
    <dbReference type="NCBI Taxonomy" id="1854586"/>
    <lineage>
        <taxon>Bacteria</taxon>
        <taxon>Bacillati</taxon>
        <taxon>Actinomycetota</taxon>
        <taxon>Actinomycetes</taxon>
        <taxon>Pseudonocardiales</taxon>
        <taxon>Pseudonocardiaceae</taxon>
        <taxon>Amycolatopsis</taxon>
    </lineage>
</organism>
<name>A0A263CUZ8_9PSEU</name>
<gene>
    <name evidence="1" type="ORF">CFN78_27790</name>
</gene>
<keyword evidence="2" id="KW-1185">Reference proteome</keyword>
<dbReference type="Gene3D" id="1.25.10.10">
    <property type="entry name" value="Leucine-rich Repeat Variant"/>
    <property type="match status" value="1"/>
</dbReference>
<evidence type="ECO:0000313" key="2">
    <source>
        <dbReference type="Proteomes" id="UP000242444"/>
    </source>
</evidence>
<evidence type="ECO:0000313" key="1">
    <source>
        <dbReference type="EMBL" id="OZM69952.1"/>
    </source>
</evidence>
<accession>A0A263CUZ8</accession>
<dbReference type="InterPro" id="IPR011989">
    <property type="entry name" value="ARM-like"/>
</dbReference>
<dbReference type="Proteomes" id="UP000242444">
    <property type="component" value="Unassembled WGS sequence"/>
</dbReference>